<dbReference type="PANTHER" id="PTHR42912:SF6">
    <property type="entry name" value="METHYLTRANSFERASE TYPE 11 DOMAIN-CONTAINING PROTEIN"/>
    <property type="match status" value="1"/>
</dbReference>
<dbReference type="GO" id="GO:0032259">
    <property type="term" value="P:methylation"/>
    <property type="evidence" value="ECO:0007669"/>
    <property type="project" value="UniProtKB-KW"/>
</dbReference>
<gene>
    <name evidence="2" type="ORF">HG543_05935</name>
</gene>
<dbReference type="Proteomes" id="UP000518300">
    <property type="component" value="Unassembled WGS sequence"/>
</dbReference>
<proteinExistence type="predicted"/>
<accession>A0A848L795</accession>
<dbReference type="GO" id="GO:0008757">
    <property type="term" value="F:S-adenosylmethionine-dependent methyltransferase activity"/>
    <property type="evidence" value="ECO:0007669"/>
    <property type="project" value="InterPro"/>
</dbReference>
<dbReference type="PANTHER" id="PTHR42912">
    <property type="entry name" value="METHYLTRANSFERASE"/>
    <property type="match status" value="1"/>
</dbReference>
<dbReference type="InterPro" id="IPR013216">
    <property type="entry name" value="Methyltransf_11"/>
</dbReference>
<protein>
    <submittedName>
        <fullName evidence="2">Class I SAM-dependent methyltransferase</fullName>
    </submittedName>
</protein>
<dbReference type="RefSeq" id="WP_169343695.1">
    <property type="nucleotide sequence ID" value="NZ_JABBJJ010000018.1"/>
</dbReference>
<dbReference type="EMBL" id="JABBJJ010000018">
    <property type="protein sequence ID" value="NMO14397.1"/>
    <property type="molecule type" value="Genomic_DNA"/>
</dbReference>
<evidence type="ECO:0000313" key="2">
    <source>
        <dbReference type="EMBL" id="NMO14397.1"/>
    </source>
</evidence>
<name>A0A848L795_9BACT</name>
<comment type="caution">
    <text evidence="2">The sequence shown here is derived from an EMBL/GenBank/DDBJ whole genome shotgun (WGS) entry which is preliminary data.</text>
</comment>
<evidence type="ECO:0000259" key="1">
    <source>
        <dbReference type="Pfam" id="PF08241"/>
    </source>
</evidence>
<dbReference type="CDD" id="cd02440">
    <property type="entry name" value="AdoMet_MTases"/>
    <property type="match status" value="1"/>
</dbReference>
<feature type="domain" description="Methyltransferase type 11" evidence="1">
    <location>
        <begin position="70"/>
        <end position="161"/>
    </location>
</feature>
<reference evidence="2 3" key="1">
    <citation type="submission" date="2020-04" db="EMBL/GenBank/DDBJ databases">
        <title>Draft genome of Pyxidicoccus fallax type strain.</title>
        <authorList>
            <person name="Whitworth D.E."/>
        </authorList>
    </citation>
    <scope>NUCLEOTIDE SEQUENCE [LARGE SCALE GENOMIC DNA]</scope>
    <source>
        <strain evidence="2 3">DSM 14698</strain>
    </source>
</reference>
<dbReference type="Gene3D" id="3.40.50.150">
    <property type="entry name" value="Vaccinia Virus protein VP39"/>
    <property type="match status" value="1"/>
</dbReference>
<dbReference type="SUPFAM" id="SSF53335">
    <property type="entry name" value="S-adenosyl-L-methionine-dependent methyltransferases"/>
    <property type="match status" value="1"/>
</dbReference>
<dbReference type="InterPro" id="IPR050508">
    <property type="entry name" value="Methyltransf_Superfamily"/>
</dbReference>
<keyword evidence="3" id="KW-1185">Reference proteome</keyword>
<organism evidence="2 3">
    <name type="scientific">Pyxidicoccus fallax</name>
    <dbReference type="NCBI Taxonomy" id="394095"/>
    <lineage>
        <taxon>Bacteria</taxon>
        <taxon>Pseudomonadati</taxon>
        <taxon>Myxococcota</taxon>
        <taxon>Myxococcia</taxon>
        <taxon>Myxococcales</taxon>
        <taxon>Cystobacterineae</taxon>
        <taxon>Myxococcaceae</taxon>
        <taxon>Pyxidicoccus</taxon>
    </lineage>
</organism>
<dbReference type="Pfam" id="PF08241">
    <property type="entry name" value="Methyltransf_11"/>
    <property type="match status" value="1"/>
</dbReference>
<evidence type="ECO:0000313" key="3">
    <source>
        <dbReference type="Proteomes" id="UP000518300"/>
    </source>
</evidence>
<dbReference type="AlphaFoldDB" id="A0A848L795"/>
<keyword evidence="2" id="KW-0808">Transferase</keyword>
<sequence>MTADVDVRRYNRDAWDRQVTKGDRWTIPVGPEVIADARRGEWSVVLTPNKPVPREWFGNVAGKDVLCLAGAGGQQAPVLAAAGARVTVLDNSPAQLGQDRMVAEREGLELRLVEGDMRDLSAFADGSFDLVFHPCSNSFVDTIRPVWREAYRVLRPGGVLLAGFSNPVIFLFDPDLQNQGVMQLKYKMPYSDFTSLTDAERARYKDEPLCVAHSLEDQLGGQTDAGFAITGLFEDKHVPGDLLSDYFPGFIATRAVKLASR</sequence>
<dbReference type="InterPro" id="IPR029063">
    <property type="entry name" value="SAM-dependent_MTases_sf"/>
</dbReference>
<keyword evidence="2" id="KW-0489">Methyltransferase</keyword>